<evidence type="ECO:0000256" key="12">
    <source>
        <dbReference type="ARBA" id="ARBA00046380"/>
    </source>
</evidence>
<comment type="cofactor">
    <cofactor evidence="1">
        <name>Mg(2+)</name>
        <dbReference type="ChEBI" id="CHEBI:18420"/>
    </cofactor>
</comment>
<evidence type="ECO:0000256" key="13">
    <source>
        <dbReference type="PROSITE-ProRule" id="PRU01085"/>
    </source>
</evidence>
<dbReference type="PROSITE" id="PS51749">
    <property type="entry name" value="HNH_CAS9"/>
    <property type="match status" value="1"/>
</dbReference>
<keyword evidence="16" id="KW-1185">Reference proteome</keyword>
<comment type="similarity">
    <text evidence="2">Belongs to the CRISPR-associated protein Cas9 family. Subtype II-A subfamily.</text>
</comment>
<keyword evidence="11" id="KW-0464">Manganese</keyword>
<dbReference type="InterPro" id="IPR055228">
    <property type="entry name" value="Cas9_RuvC"/>
</dbReference>
<evidence type="ECO:0000256" key="4">
    <source>
        <dbReference type="ARBA" id="ARBA00022723"/>
    </source>
</evidence>
<dbReference type="InterPro" id="IPR036397">
    <property type="entry name" value="RNaseH_sf"/>
</dbReference>
<protein>
    <submittedName>
        <fullName evidence="15">Type II CRISPR RNA-guided endonuclease Cas9</fullName>
    </submittedName>
</protein>
<keyword evidence="3 13" id="KW-0540">Nuclease</keyword>
<keyword evidence="9" id="KW-0051">Antiviral defense</keyword>
<dbReference type="Gene3D" id="3.30.420.10">
    <property type="entry name" value="Ribonuclease H-like superfamily/Ribonuclease H"/>
    <property type="match status" value="1"/>
</dbReference>
<sequence length="1047" mass="119634">MVKKHRINKDKHFDENYQNWLAEKDVDNVTKYFKKIIEATDASDKEQYLQLIEEGEFLPTQRNKSNGNIPHQIHGNELTQIIENQSKYYPFLLDTFKKDDKDANKIVALLKFRVPYYVGPLATAESTGNNQNHWLVKRAGQENTIISPWNLDQVVDKDKSGEQFIKRMTGTDTYLLGEPALAVNTPTYQTYNVLQELNNVRVDGQRLDVKTKQKMFNALFKKTKTVSAKAAQDWLAGEYGKSVLLTGLADPKKFNSALTSYHDLKKVFGEQIELLWTNQIELLDNIVEVQTVFEDGAVALRRLQKLLPTELQPFAPALSEKHYTGWGRLSAKLLRTKVVDNLRSLPGTTTFTDGQTVASILDVLWHSSVNLMELVGNVNDTYGVVAWINEQNIDDDNQKDIYALIEDLAGPKDIKRGITQAFKILDDLKRAFGQEPENVYLEFARESQPTSLSNSRLNRVQELYKSLTKTDKLIDLEKAISAETKEKLQDDRLYLYYIQQGKDMYTGDALDIENLSQYDIDHIVPQAMVKDNSLDNRVLVSSRANRLKNDSEVLPADIRTKMTPFWQRLHAQGFISKRKLDNLTRRSISDVQKERFIARSLVETRQIIKNVATLIDNHFEQTKAVAVRSSLTSDMRQYVKVAKNRDINDYHHAHDALLVATVGQYIQNKGFFVKGQLSDNLGNEYNRYTKRKLQDARESAGQSDRINPFSMVVGSMAAATERKAGLMPSVNMATGEIVWTPDNKQYLLKVLDYSKLLVTKRTKVQSGQLYDETLYPSKKNDPKSKAKIPLNHRKNPKLVYGDTEGQLEYHDTNAIDLYGGFNSAKPAYTALVAIGKPGNYKYKLVNVLRQWVNEARQSDDFLMDKIRQTYPDAQLILNKVLYGQVATNKGQLVTVSSATELHNFNQLYLNQSDYNQTTKLLKLKANLADDVDHQNMNDMIRKIVELASKRFTLYATLFKQMSDNFDDNFDTLDFEDKQQLLQRLLTALHANPSTADFKKMKVSNKGRQFYPSGVAFGENDIFIFQSPTGLFERRLTIKELAQRAGIE</sequence>
<dbReference type="GO" id="GO:0046872">
    <property type="term" value="F:metal ion binding"/>
    <property type="evidence" value="ECO:0007669"/>
    <property type="project" value="UniProtKB-KW"/>
</dbReference>
<comment type="subunit">
    <text evidence="12">Monomer. Binds crRNA and tracrRNA.</text>
</comment>
<evidence type="ECO:0000256" key="3">
    <source>
        <dbReference type="ARBA" id="ARBA00022722"/>
    </source>
</evidence>
<dbReference type="GO" id="GO:0016787">
    <property type="term" value="F:hydrolase activity"/>
    <property type="evidence" value="ECO:0007669"/>
    <property type="project" value="UniProtKB-KW"/>
</dbReference>
<dbReference type="Pfam" id="PF16592">
    <property type="entry name" value="Cas9_REC"/>
    <property type="match status" value="1"/>
</dbReference>
<dbReference type="GO" id="GO:0003677">
    <property type="term" value="F:DNA binding"/>
    <property type="evidence" value="ECO:0007669"/>
    <property type="project" value="UniProtKB-UniRule"/>
</dbReference>
<evidence type="ECO:0000313" key="15">
    <source>
        <dbReference type="EMBL" id="QEA43929.1"/>
    </source>
</evidence>
<evidence type="ECO:0000259" key="14">
    <source>
        <dbReference type="PROSITE" id="PS51749"/>
    </source>
</evidence>
<evidence type="ECO:0000256" key="5">
    <source>
        <dbReference type="ARBA" id="ARBA00022759"/>
    </source>
</evidence>
<dbReference type="NCBIfam" id="TIGR01865">
    <property type="entry name" value="cas_Csn1"/>
    <property type="match status" value="1"/>
</dbReference>
<dbReference type="InterPro" id="IPR003615">
    <property type="entry name" value="HNH_nuc"/>
</dbReference>
<keyword evidence="6 13" id="KW-0378">Hydrolase</keyword>
<dbReference type="Pfam" id="PF13395">
    <property type="entry name" value="HNH_4"/>
    <property type="match status" value="1"/>
</dbReference>
<evidence type="ECO:0000256" key="8">
    <source>
        <dbReference type="ARBA" id="ARBA00022884"/>
    </source>
</evidence>
<name>A0AAP9JAA6_LEULA</name>
<evidence type="ECO:0000256" key="6">
    <source>
        <dbReference type="ARBA" id="ARBA00022801"/>
    </source>
</evidence>
<dbReference type="Proteomes" id="UP000321298">
    <property type="component" value="Chromosome"/>
</dbReference>
<keyword evidence="8" id="KW-0694">RNA-binding</keyword>
<dbReference type="GeneID" id="79395836"/>
<dbReference type="Pfam" id="PF22702">
    <property type="entry name" value="Cas9_RuvC"/>
    <property type="match status" value="1"/>
</dbReference>
<dbReference type="RefSeq" id="WP_147000947.1">
    <property type="nucleotide sequence ID" value="NZ_CP042387.1"/>
</dbReference>
<reference evidence="15 16" key="1">
    <citation type="submission" date="2019-06" db="EMBL/GenBank/DDBJ databases">
        <title>Genome analyses of bacteria isolated from kimchi.</title>
        <authorList>
            <person name="Lee S."/>
            <person name="Ahn S."/>
            <person name="Roh S."/>
        </authorList>
    </citation>
    <scope>NUCLEOTIDE SEQUENCE [LARGE SCALE GENOMIC DNA]</scope>
    <source>
        <strain evidence="15 16">CBA3625</strain>
    </source>
</reference>
<dbReference type="InterPro" id="IPR028629">
    <property type="entry name" value="Cas9"/>
</dbReference>
<keyword evidence="4" id="KW-0479">Metal-binding</keyword>
<dbReference type="InterPro" id="IPR032240">
    <property type="entry name" value="Cas9_REC"/>
</dbReference>
<dbReference type="InterPro" id="IPR033114">
    <property type="entry name" value="HNH_CAS9"/>
</dbReference>
<evidence type="ECO:0000313" key="16">
    <source>
        <dbReference type="Proteomes" id="UP000321298"/>
    </source>
</evidence>
<dbReference type="Pfam" id="PF16595">
    <property type="entry name" value="Cas9_PI"/>
    <property type="match status" value="1"/>
</dbReference>
<dbReference type="GO" id="GO:0003723">
    <property type="term" value="F:RNA binding"/>
    <property type="evidence" value="ECO:0007669"/>
    <property type="project" value="UniProtKB-UniRule"/>
</dbReference>
<keyword evidence="10 13" id="KW-0238">DNA-binding</keyword>
<evidence type="ECO:0000256" key="11">
    <source>
        <dbReference type="ARBA" id="ARBA00023211"/>
    </source>
</evidence>
<keyword evidence="7" id="KW-0460">Magnesium</keyword>
<gene>
    <name evidence="15" type="primary">cas9</name>
    <name evidence="15" type="ORF">FGL83_04285</name>
</gene>
<evidence type="ECO:0000256" key="9">
    <source>
        <dbReference type="ARBA" id="ARBA00023118"/>
    </source>
</evidence>
<dbReference type="GO" id="GO:0051607">
    <property type="term" value="P:defense response to virus"/>
    <property type="evidence" value="ECO:0007669"/>
    <property type="project" value="UniProtKB-KW"/>
</dbReference>
<evidence type="ECO:0000256" key="2">
    <source>
        <dbReference type="ARBA" id="ARBA00005244"/>
    </source>
</evidence>
<organism evidence="15 16">
    <name type="scientific">Leuconostoc lactis</name>
    <dbReference type="NCBI Taxonomy" id="1246"/>
    <lineage>
        <taxon>Bacteria</taxon>
        <taxon>Bacillati</taxon>
        <taxon>Bacillota</taxon>
        <taxon>Bacilli</taxon>
        <taxon>Lactobacillales</taxon>
        <taxon>Lactobacillaceae</taxon>
        <taxon>Leuconostoc</taxon>
    </lineage>
</organism>
<dbReference type="InterPro" id="IPR032237">
    <property type="entry name" value="Cas9_PI"/>
</dbReference>
<dbReference type="Gene3D" id="1.10.30.50">
    <property type="match status" value="1"/>
</dbReference>
<dbReference type="AlphaFoldDB" id="A0AAP9JAA6"/>
<feature type="domain" description="HNH Cas9-type" evidence="14">
    <location>
        <begin position="453"/>
        <end position="601"/>
    </location>
</feature>
<proteinExistence type="inferred from homology"/>
<evidence type="ECO:0000256" key="1">
    <source>
        <dbReference type="ARBA" id="ARBA00001946"/>
    </source>
</evidence>
<evidence type="ECO:0000256" key="7">
    <source>
        <dbReference type="ARBA" id="ARBA00022842"/>
    </source>
</evidence>
<accession>A0AAP9JAA6</accession>
<keyword evidence="5 13" id="KW-0255">Endonuclease</keyword>
<evidence type="ECO:0000256" key="10">
    <source>
        <dbReference type="ARBA" id="ARBA00023125"/>
    </source>
</evidence>
<dbReference type="GO" id="GO:0004519">
    <property type="term" value="F:endonuclease activity"/>
    <property type="evidence" value="ECO:0007669"/>
    <property type="project" value="UniProtKB-UniRule"/>
</dbReference>
<dbReference type="EMBL" id="CP042387">
    <property type="protein sequence ID" value="QEA43929.1"/>
    <property type="molecule type" value="Genomic_DNA"/>
</dbReference>